<dbReference type="AlphaFoldDB" id="A0AAE0WVX3"/>
<evidence type="ECO:0000313" key="5">
    <source>
        <dbReference type="Proteomes" id="UP001274830"/>
    </source>
</evidence>
<evidence type="ECO:0000313" key="4">
    <source>
        <dbReference type="EMBL" id="KAK3678829.1"/>
    </source>
</evidence>
<feature type="compositionally biased region" description="Acidic residues" evidence="2">
    <location>
        <begin position="264"/>
        <end position="276"/>
    </location>
</feature>
<dbReference type="CDD" id="cd00431">
    <property type="entry name" value="cysteine_hydrolases"/>
    <property type="match status" value="1"/>
</dbReference>
<evidence type="ECO:0000259" key="3">
    <source>
        <dbReference type="PROSITE" id="PS51471"/>
    </source>
</evidence>
<dbReference type="Gene3D" id="3.40.50.850">
    <property type="entry name" value="Isochorismatase-like"/>
    <property type="match status" value="1"/>
</dbReference>
<sequence length="857" mass="93853">MASSLLALLTQHTPDLQTRKALIVLGLQNDFLSPEGKLPVDLDSGFLERIKSLVPSFREYGDIFWVRSIASPGKDADGYRGDNSDTVITGFSTVHDGTGTIKSGAKRGVVDDYTSVVKRIKAGPDELDPEIFLSATATREACCICDTWGADHPADVKLLMEKKDVHVVKKSYSAFASTSLLTTLRMRLITELYICGCMTNLSVYATAMDAATHGIQITLVEDALGFRDRVRHNEAIRQLRDVMSADVMTKDKIIDRLCNAFTSEEEEYGPSEDEENAAQAGALSRVSHDKIPSVTSVFEANDSLAADSEDDEGEIELPQHPQPASVGAAASATHDTFAADVVDGLHADDYTREDLPVIYADHFEPKIELTSDRCVKEEPLGSPTDEEQPEGLPTGHSCESNALEASNADDGYDAAPGCESQEVEPRRNHQDTDSSDELPLANRIAEGEEVRIESHTDTVELGQSQQNLEDRPGLTGSRDPLQESRADQLDATPQSGEQVAKAMPSRIDVAQIHNAVTNHDSFASTKSVESILPRARLSNTETSEVSEIVCPTPALEGVARDGVISTQHESRPLLGDEKEVESAGSRIYFALLPPELSETIFDILHKEVDWQTMHHQTGQVPRLVCCQGSRSEDGSWPVYRHPSDETMPLQPWSVTVKMVQDAAEKLVGHPLNHALIQLYRGGTDYISEHSDKTLDIAKGSYIVNVSFGAQRTMRLRTKRAVQDTISKDAAPAQRTSHRIIMPHNSCITMSLATNAEYLHGINADKRPSVELCDAEKAYDGQRISLTFRHIATFLSADEKKIWGQGATAKREVEARAVINADVVESGRLIRRFGAENQASSIDWEAVYGGGSDVLHMR</sequence>
<dbReference type="EMBL" id="JAUTXT010000003">
    <property type="protein sequence ID" value="KAK3678829.1"/>
    <property type="molecule type" value="Genomic_DNA"/>
</dbReference>
<dbReference type="InterPro" id="IPR027450">
    <property type="entry name" value="AlkB-like"/>
</dbReference>
<dbReference type="PROSITE" id="PS51471">
    <property type="entry name" value="FE2OG_OXY"/>
    <property type="match status" value="1"/>
</dbReference>
<dbReference type="Pfam" id="PF13532">
    <property type="entry name" value="2OG-FeII_Oxy_2"/>
    <property type="match status" value="1"/>
</dbReference>
<gene>
    <name evidence="4" type="ORF">LTR78_001282</name>
</gene>
<dbReference type="InterPro" id="IPR005123">
    <property type="entry name" value="Oxoglu/Fe-dep_dioxygenase_dom"/>
</dbReference>
<feature type="region of interest" description="Disordered" evidence="2">
    <location>
        <begin position="374"/>
        <end position="498"/>
    </location>
</feature>
<comment type="similarity">
    <text evidence="1">Belongs to the isochorismatase family.</text>
</comment>
<organism evidence="4 5">
    <name type="scientific">Recurvomyces mirabilis</name>
    <dbReference type="NCBI Taxonomy" id="574656"/>
    <lineage>
        <taxon>Eukaryota</taxon>
        <taxon>Fungi</taxon>
        <taxon>Dikarya</taxon>
        <taxon>Ascomycota</taxon>
        <taxon>Pezizomycotina</taxon>
        <taxon>Dothideomycetes</taxon>
        <taxon>Dothideomycetidae</taxon>
        <taxon>Mycosphaerellales</taxon>
        <taxon>Teratosphaeriaceae</taxon>
        <taxon>Recurvomyces</taxon>
    </lineage>
</organism>
<dbReference type="GO" id="GO:0051213">
    <property type="term" value="F:dioxygenase activity"/>
    <property type="evidence" value="ECO:0007669"/>
    <property type="project" value="InterPro"/>
</dbReference>
<evidence type="ECO:0000256" key="1">
    <source>
        <dbReference type="ARBA" id="ARBA00006336"/>
    </source>
</evidence>
<name>A0AAE0WVX3_9PEZI</name>
<dbReference type="GO" id="GO:0006307">
    <property type="term" value="P:DNA alkylation repair"/>
    <property type="evidence" value="ECO:0007669"/>
    <property type="project" value="InterPro"/>
</dbReference>
<dbReference type="InterPro" id="IPR036380">
    <property type="entry name" value="Isochorismatase-like_sf"/>
</dbReference>
<accession>A0AAE0WVX3</accession>
<feature type="domain" description="Fe2OG dioxygenase" evidence="3">
    <location>
        <begin position="670"/>
        <end position="791"/>
    </location>
</feature>
<dbReference type="SUPFAM" id="SSF52499">
    <property type="entry name" value="Isochorismatase-like hydrolases"/>
    <property type="match status" value="1"/>
</dbReference>
<keyword evidence="5" id="KW-1185">Reference proteome</keyword>
<dbReference type="Gene3D" id="2.60.120.590">
    <property type="entry name" value="Alpha-ketoglutarate-dependent dioxygenase AlkB-like"/>
    <property type="match status" value="1"/>
</dbReference>
<feature type="region of interest" description="Disordered" evidence="2">
    <location>
        <begin position="264"/>
        <end position="285"/>
    </location>
</feature>
<feature type="compositionally biased region" description="Basic and acidic residues" evidence="2">
    <location>
        <begin position="445"/>
        <end position="458"/>
    </location>
</feature>
<feature type="region of interest" description="Disordered" evidence="2">
    <location>
        <begin position="306"/>
        <end position="331"/>
    </location>
</feature>
<protein>
    <recommendedName>
        <fullName evidence="3">Fe2OG dioxygenase domain-containing protein</fullName>
    </recommendedName>
</protein>
<dbReference type="Proteomes" id="UP001274830">
    <property type="component" value="Unassembled WGS sequence"/>
</dbReference>
<dbReference type="SUPFAM" id="SSF51197">
    <property type="entry name" value="Clavaminate synthase-like"/>
    <property type="match status" value="1"/>
</dbReference>
<evidence type="ECO:0000256" key="2">
    <source>
        <dbReference type="SAM" id="MobiDB-lite"/>
    </source>
</evidence>
<reference evidence="4" key="1">
    <citation type="submission" date="2023-07" db="EMBL/GenBank/DDBJ databases">
        <title>Black Yeasts Isolated from many extreme environments.</title>
        <authorList>
            <person name="Coleine C."/>
            <person name="Stajich J.E."/>
            <person name="Selbmann L."/>
        </authorList>
    </citation>
    <scope>NUCLEOTIDE SEQUENCE</scope>
    <source>
        <strain evidence="4">CCFEE 5485</strain>
    </source>
</reference>
<feature type="compositionally biased region" description="Basic and acidic residues" evidence="2">
    <location>
        <begin position="423"/>
        <end position="432"/>
    </location>
</feature>
<dbReference type="Pfam" id="PF00857">
    <property type="entry name" value="Isochorismatase"/>
    <property type="match status" value="1"/>
</dbReference>
<dbReference type="PANTHER" id="PTHR31212:SF5">
    <property type="entry name" value="ISOCHORISMATASE FAMILY PROTEIN FAMILY (AFU_ORTHOLOGUE AFUA_3G14500)"/>
    <property type="match status" value="1"/>
</dbReference>
<dbReference type="InterPro" id="IPR037151">
    <property type="entry name" value="AlkB-like_sf"/>
</dbReference>
<dbReference type="PANTHER" id="PTHR31212">
    <property type="entry name" value="ALPHA-KETOGLUTARATE-DEPENDENT DIOXYGENASE ALKB HOMOLOG 3"/>
    <property type="match status" value="1"/>
</dbReference>
<dbReference type="InterPro" id="IPR032854">
    <property type="entry name" value="ALKBH3"/>
</dbReference>
<dbReference type="InterPro" id="IPR000868">
    <property type="entry name" value="Isochorismatase-like_dom"/>
</dbReference>
<comment type="caution">
    <text evidence="4">The sequence shown here is derived from an EMBL/GenBank/DDBJ whole genome shotgun (WGS) entry which is preliminary data.</text>
</comment>
<proteinExistence type="inferred from homology"/>